<sequence length="106" mass="12102">MAEYSQRKIVVGDPKLKAIKYKDHVLSLVQGHELPTFHTLIKLFLPCNKHSGLLLPMLLENSPNLDVLVSCEFKRPKMGDHSKFPTVSHHFKAVQILELDCQEEVL</sequence>
<evidence type="ECO:0000313" key="1">
    <source>
        <dbReference type="EMBL" id="EEF34784.1"/>
    </source>
</evidence>
<name>B9SNN9_RICCO</name>
<gene>
    <name evidence="1" type="ORF">RCOM_1010410</name>
</gene>
<organism evidence="1 2">
    <name type="scientific">Ricinus communis</name>
    <name type="common">Castor bean</name>
    <dbReference type="NCBI Taxonomy" id="3988"/>
    <lineage>
        <taxon>Eukaryota</taxon>
        <taxon>Viridiplantae</taxon>
        <taxon>Streptophyta</taxon>
        <taxon>Embryophyta</taxon>
        <taxon>Tracheophyta</taxon>
        <taxon>Spermatophyta</taxon>
        <taxon>Magnoliopsida</taxon>
        <taxon>eudicotyledons</taxon>
        <taxon>Gunneridae</taxon>
        <taxon>Pentapetalae</taxon>
        <taxon>rosids</taxon>
        <taxon>fabids</taxon>
        <taxon>Malpighiales</taxon>
        <taxon>Euphorbiaceae</taxon>
        <taxon>Acalyphoideae</taxon>
        <taxon>Acalypheae</taxon>
        <taxon>Ricinus</taxon>
    </lineage>
</organism>
<evidence type="ECO:0008006" key="3">
    <source>
        <dbReference type="Google" id="ProtNLM"/>
    </source>
</evidence>
<protein>
    <recommendedName>
        <fullName evidence="3">FBD domain-containing protein</fullName>
    </recommendedName>
</protein>
<dbReference type="Proteomes" id="UP000008311">
    <property type="component" value="Unassembled WGS sequence"/>
</dbReference>
<accession>B9SNN9</accession>
<evidence type="ECO:0000313" key="2">
    <source>
        <dbReference type="Proteomes" id="UP000008311"/>
    </source>
</evidence>
<dbReference type="InParanoid" id="B9SNN9"/>
<dbReference type="EMBL" id="EQ974050">
    <property type="protein sequence ID" value="EEF34784.1"/>
    <property type="molecule type" value="Genomic_DNA"/>
</dbReference>
<dbReference type="AlphaFoldDB" id="B9SNN9"/>
<proteinExistence type="predicted"/>
<keyword evidence="2" id="KW-1185">Reference proteome</keyword>
<reference evidence="2" key="1">
    <citation type="journal article" date="2010" name="Nat. Biotechnol.">
        <title>Draft genome sequence of the oilseed species Ricinus communis.</title>
        <authorList>
            <person name="Chan A.P."/>
            <person name="Crabtree J."/>
            <person name="Zhao Q."/>
            <person name="Lorenzi H."/>
            <person name="Orvis J."/>
            <person name="Puiu D."/>
            <person name="Melake-Berhan A."/>
            <person name="Jones K.M."/>
            <person name="Redman J."/>
            <person name="Chen G."/>
            <person name="Cahoon E.B."/>
            <person name="Gedil M."/>
            <person name="Stanke M."/>
            <person name="Haas B.J."/>
            <person name="Wortman J.R."/>
            <person name="Fraser-Liggett C.M."/>
            <person name="Ravel J."/>
            <person name="Rabinowicz P.D."/>
        </authorList>
    </citation>
    <scope>NUCLEOTIDE SEQUENCE [LARGE SCALE GENOMIC DNA]</scope>
    <source>
        <strain evidence="2">cv. Hale</strain>
    </source>
</reference>